<feature type="transmembrane region" description="Helical" evidence="6">
    <location>
        <begin position="96"/>
        <end position="119"/>
    </location>
</feature>
<reference evidence="8" key="1">
    <citation type="submission" date="2021-02" db="EMBL/GenBank/DDBJ databases">
        <authorList>
            <person name="Dougan E. K."/>
            <person name="Rhodes N."/>
            <person name="Thang M."/>
            <person name="Chan C."/>
        </authorList>
    </citation>
    <scope>NUCLEOTIDE SEQUENCE</scope>
</reference>
<dbReference type="GO" id="GO:0016020">
    <property type="term" value="C:membrane"/>
    <property type="evidence" value="ECO:0007669"/>
    <property type="project" value="UniProtKB-SubCell"/>
</dbReference>
<dbReference type="Pfam" id="PF00520">
    <property type="entry name" value="Ion_trans"/>
    <property type="match status" value="1"/>
</dbReference>
<evidence type="ECO:0000256" key="4">
    <source>
        <dbReference type="ARBA" id="ARBA00023136"/>
    </source>
</evidence>
<comment type="subcellular location">
    <subcellularLocation>
        <location evidence="1">Membrane</location>
        <topology evidence="1">Multi-pass membrane protein</topology>
    </subcellularLocation>
</comment>
<keyword evidence="3 6" id="KW-1133">Transmembrane helix</keyword>
<dbReference type="EMBL" id="CAJNJA010014558">
    <property type="protein sequence ID" value="CAE7344935.1"/>
    <property type="molecule type" value="Genomic_DNA"/>
</dbReference>
<evidence type="ECO:0000259" key="7">
    <source>
        <dbReference type="Pfam" id="PF00520"/>
    </source>
</evidence>
<dbReference type="InterPro" id="IPR005821">
    <property type="entry name" value="Ion_trans_dom"/>
</dbReference>
<feature type="region of interest" description="Disordered" evidence="5">
    <location>
        <begin position="1"/>
        <end position="20"/>
    </location>
</feature>
<comment type="caution">
    <text evidence="8">The sequence shown here is derived from an EMBL/GenBank/DDBJ whole genome shotgun (WGS) entry which is preliminary data.</text>
</comment>
<dbReference type="AlphaFoldDB" id="A0A812PCK1"/>
<evidence type="ECO:0000256" key="3">
    <source>
        <dbReference type="ARBA" id="ARBA00022989"/>
    </source>
</evidence>
<keyword evidence="9" id="KW-1185">Reference proteome</keyword>
<dbReference type="Gene3D" id="1.10.287.70">
    <property type="match status" value="1"/>
</dbReference>
<dbReference type="PANTHER" id="PTHR47823:SF9">
    <property type="entry name" value="CHROMOSOME UNDETERMINED SCAFFOLD_10, WHOLE GENOME SHOTGUN SEQUENCE"/>
    <property type="match status" value="1"/>
</dbReference>
<dbReference type="GO" id="GO:0005216">
    <property type="term" value="F:monoatomic ion channel activity"/>
    <property type="evidence" value="ECO:0007669"/>
    <property type="project" value="InterPro"/>
</dbReference>
<evidence type="ECO:0000256" key="2">
    <source>
        <dbReference type="ARBA" id="ARBA00022692"/>
    </source>
</evidence>
<organism evidence="8 9">
    <name type="scientific">Symbiodinium necroappetens</name>
    <dbReference type="NCBI Taxonomy" id="1628268"/>
    <lineage>
        <taxon>Eukaryota</taxon>
        <taxon>Sar</taxon>
        <taxon>Alveolata</taxon>
        <taxon>Dinophyceae</taxon>
        <taxon>Suessiales</taxon>
        <taxon>Symbiodiniaceae</taxon>
        <taxon>Symbiodinium</taxon>
    </lineage>
</organism>
<name>A0A812PCK1_9DINO</name>
<dbReference type="Proteomes" id="UP000601435">
    <property type="component" value="Unassembled WGS sequence"/>
</dbReference>
<evidence type="ECO:0000256" key="1">
    <source>
        <dbReference type="ARBA" id="ARBA00004141"/>
    </source>
</evidence>
<feature type="domain" description="Ion transport" evidence="7">
    <location>
        <begin position="55"/>
        <end position="226"/>
    </location>
</feature>
<dbReference type="PANTHER" id="PTHR47823">
    <property type="entry name" value="ION_TRANS DOMAIN-CONTAINING PROTEIN"/>
    <property type="match status" value="1"/>
</dbReference>
<evidence type="ECO:0000256" key="5">
    <source>
        <dbReference type="SAM" id="MobiDB-lite"/>
    </source>
</evidence>
<keyword evidence="2 6" id="KW-0812">Transmembrane</keyword>
<keyword evidence="4 6" id="KW-0472">Membrane</keyword>
<dbReference type="OrthoDB" id="432475at2759"/>
<proteinExistence type="predicted"/>
<feature type="transmembrane region" description="Helical" evidence="6">
    <location>
        <begin position="200"/>
        <end position="225"/>
    </location>
</feature>
<evidence type="ECO:0000313" key="8">
    <source>
        <dbReference type="EMBL" id="CAE7344935.1"/>
    </source>
</evidence>
<protein>
    <submittedName>
        <fullName evidence="8">HCN2 protein</fullName>
    </submittedName>
</protein>
<evidence type="ECO:0000256" key="6">
    <source>
        <dbReference type="SAM" id="Phobius"/>
    </source>
</evidence>
<gene>
    <name evidence="8" type="primary">HCN2</name>
    <name evidence="8" type="ORF">SNEC2469_LOCUS8926</name>
</gene>
<feature type="transmembrane region" description="Helical" evidence="6">
    <location>
        <begin position="56"/>
        <end position="76"/>
    </location>
</feature>
<dbReference type="SUPFAM" id="SSF81324">
    <property type="entry name" value="Voltage-gated potassium channels"/>
    <property type="match status" value="1"/>
</dbReference>
<sequence length="304" mass="34462">MRSRRAASGGGHAHHANSSQLSGSLGHIMGPEDSDAAATHQDRTYLLHPSGTFRTFWNMAVALFVLYDLLVIPLAAFDMPRSTVLQAVDLTIQGFWNIDFVLTFVTGYYDGGQLIMTLCNVARHYARTWMIFDLGLISMDWTFFFVDYVMYNDDDASATEWSRTLRMLRLMRLVRIARAIKLRRGFAAVQELLHSQAASLYLSFFVSLGQLLVLNHWMACAWFGVSWLNADGENWVAASGLKHRDVLYQYLSCILWPEPRGNKRNLSGGLRLRCPWHGQVFVCLAFRGPKRELLKRIGTCLVGC</sequence>
<feature type="transmembrane region" description="Helical" evidence="6">
    <location>
        <begin position="131"/>
        <end position="151"/>
    </location>
</feature>
<accession>A0A812PCK1</accession>
<evidence type="ECO:0000313" key="9">
    <source>
        <dbReference type="Proteomes" id="UP000601435"/>
    </source>
</evidence>